<protein>
    <submittedName>
        <fullName evidence="1">Uncharacterized protein</fullName>
    </submittedName>
</protein>
<evidence type="ECO:0000313" key="1">
    <source>
        <dbReference type="EMBL" id="GAY77368.1"/>
    </source>
</evidence>
<evidence type="ECO:0000313" key="2">
    <source>
        <dbReference type="Proteomes" id="UP000319716"/>
    </source>
</evidence>
<organism evidence="1 2">
    <name type="scientific">Sporolactobacillus inulinus</name>
    <dbReference type="NCBI Taxonomy" id="2078"/>
    <lineage>
        <taxon>Bacteria</taxon>
        <taxon>Bacillati</taxon>
        <taxon>Bacillota</taxon>
        <taxon>Bacilli</taxon>
        <taxon>Bacillales</taxon>
        <taxon>Sporolactobacillaceae</taxon>
        <taxon>Sporolactobacillus</taxon>
    </lineage>
</organism>
<reference evidence="1 2" key="1">
    <citation type="submission" date="2017-11" db="EMBL/GenBank/DDBJ databases">
        <title>Draft Genome Sequence of Sporolactobacillus inulinus NBRC 111894 Isolated from Koso, a Japanese Sugar-Vegetable Fermented Beverage.</title>
        <authorList>
            <person name="Chiou T.Y."/>
            <person name="Oshima K."/>
            <person name="Suda W."/>
            <person name="Hattori M."/>
            <person name="Takahashi T."/>
        </authorList>
    </citation>
    <scope>NUCLEOTIDE SEQUENCE [LARGE SCALE GENOMIC DNA]</scope>
    <source>
        <strain evidence="1 2">NBRC111894</strain>
    </source>
</reference>
<dbReference type="AlphaFoldDB" id="A0A4Y1ZFV9"/>
<proteinExistence type="predicted"/>
<sequence length="50" mass="5680">MERSCRNTLDLLSAASIIIIVYDHSKSISFLHFSSFIIAYLSDFPNGKEE</sequence>
<comment type="caution">
    <text evidence="1">The sequence shown here is derived from an EMBL/GenBank/DDBJ whole genome shotgun (WGS) entry which is preliminary data.</text>
</comment>
<gene>
    <name evidence="1" type="ORF">NBRC111894_2922</name>
</gene>
<accession>A0A4Y1ZFV9</accession>
<dbReference type="EMBL" id="BEXB01000025">
    <property type="protein sequence ID" value="GAY77368.1"/>
    <property type="molecule type" value="Genomic_DNA"/>
</dbReference>
<dbReference type="Proteomes" id="UP000319716">
    <property type="component" value="Unassembled WGS sequence"/>
</dbReference>
<name>A0A4Y1ZFV9_9BACL</name>